<gene>
    <name evidence="2" type="ORF">C7I85_23755</name>
</gene>
<evidence type="ECO:0000256" key="1">
    <source>
        <dbReference type="ARBA" id="ARBA00022723"/>
    </source>
</evidence>
<dbReference type="PANTHER" id="PTHR34448">
    <property type="entry name" value="AMINOPEPTIDASE"/>
    <property type="match status" value="1"/>
</dbReference>
<sequence length="348" mass="37643">MLVERIEGKWIAAFVEVFGLCKVRAGDVVAILSETQSRPVNVQLAELALAQIGARAFHVVLPSRRLTAPVPVRSTGASDAVGGLEPVIAALAGSSLVVDCTVEGMLHAPELPRILGDGARLFMISNEHPETLERMRPDPALEPKVKLAIRMLKEARQMRVTSPHGTDLVVDMTGAAVGGVWGWVDRPGKVGHWPGGLCLAYPRAGAATGRVVLAPGDLNLTFKRYLETPVELLIDHDYIVDIRGAGVDADLTRAYLEAWNDRNAYAISHVGWGMNPRARWEGLVGYDKRDTNAVEQRAFAGNFLFSTGANEAANRYTLGHFDLPMRNCTIELDGVGAVKRGQLQGELA</sequence>
<dbReference type="PANTHER" id="PTHR34448:SF1">
    <property type="entry name" value="BLL6088 PROTEIN"/>
    <property type="match status" value="1"/>
</dbReference>
<dbReference type="EMBL" id="PXYL01000016">
    <property type="protein sequence ID" value="PSJ56897.1"/>
    <property type="molecule type" value="Genomic_DNA"/>
</dbReference>
<protein>
    <submittedName>
        <fullName evidence="2">Peptidase M29</fullName>
    </submittedName>
</protein>
<evidence type="ECO:0000313" key="3">
    <source>
        <dbReference type="Proteomes" id="UP000240653"/>
    </source>
</evidence>
<dbReference type="GO" id="GO:0046872">
    <property type="term" value="F:metal ion binding"/>
    <property type="evidence" value="ECO:0007669"/>
    <property type="project" value="UniProtKB-KW"/>
</dbReference>
<comment type="caution">
    <text evidence="2">The sequence shown here is derived from an EMBL/GenBank/DDBJ whole genome shotgun (WGS) entry which is preliminary data.</text>
</comment>
<dbReference type="Proteomes" id="UP000240653">
    <property type="component" value="Unassembled WGS sequence"/>
</dbReference>
<organism evidence="2 3">
    <name type="scientific">Pseudaminobacter soli</name>
    <name type="common">ex Li et al. 2025</name>
    <dbReference type="NCBI Taxonomy" id="1295366"/>
    <lineage>
        <taxon>Bacteria</taxon>
        <taxon>Pseudomonadati</taxon>
        <taxon>Pseudomonadota</taxon>
        <taxon>Alphaproteobacteria</taxon>
        <taxon>Hyphomicrobiales</taxon>
        <taxon>Phyllobacteriaceae</taxon>
        <taxon>Pseudaminobacter</taxon>
    </lineage>
</organism>
<reference evidence="2 3" key="1">
    <citation type="submission" date="2018-03" db="EMBL/GenBank/DDBJ databases">
        <title>The draft genome of Mesorhizobium soli JCM 19897.</title>
        <authorList>
            <person name="Li L."/>
            <person name="Liu L."/>
            <person name="Liang L."/>
            <person name="Wang T."/>
            <person name="Zhang X."/>
        </authorList>
    </citation>
    <scope>NUCLEOTIDE SEQUENCE [LARGE SCALE GENOMIC DNA]</scope>
    <source>
        <strain evidence="2 3">JCM 19897</strain>
    </source>
</reference>
<dbReference type="OrthoDB" id="6918951at2"/>
<proteinExistence type="predicted"/>
<dbReference type="RefSeq" id="WP_106726492.1">
    <property type="nucleotide sequence ID" value="NZ_PXYL01000016.1"/>
</dbReference>
<keyword evidence="1" id="KW-0479">Metal-binding</keyword>
<dbReference type="Pfam" id="PF26233">
    <property type="entry name" value="NicX"/>
    <property type="match status" value="1"/>
</dbReference>
<dbReference type="AlphaFoldDB" id="A0A2P7S339"/>
<name>A0A2P7S339_9HYPH</name>
<accession>A0A2P7S339</accession>
<dbReference type="InterPro" id="IPR058739">
    <property type="entry name" value="NicX"/>
</dbReference>
<dbReference type="InterPro" id="IPR052170">
    <property type="entry name" value="M29_Exopeptidase"/>
</dbReference>
<evidence type="ECO:0000313" key="2">
    <source>
        <dbReference type="EMBL" id="PSJ56897.1"/>
    </source>
</evidence>
<keyword evidence="3" id="KW-1185">Reference proteome</keyword>